<dbReference type="InterPro" id="IPR016193">
    <property type="entry name" value="Cytidine_deaminase-like"/>
</dbReference>
<dbReference type="PROSITE" id="PS51747">
    <property type="entry name" value="CYT_DCMP_DEAMINASES_2"/>
    <property type="match status" value="1"/>
</dbReference>
<reference evidence="11" key="1">
    <citation type="submission" date="2017-02" db="EMBL/GenBank/DDBJ databases">
        <authorList>
            <person name="Varghese N."/>
            <person name="Submissions S."/>
        </authorList>
    </citation>
    <scope>NUCLEOTIDE SEQUENCE [LARGE SCALE GENOMIC DNA]</scope>
    <source>
        <strain evidence="11">DSM 15739</strain>
    </source>
</reference>
<comment type="catalytic activity">
    <reaction evidence="7 8">
        <text>adenosine(34) in tRNA + H2O + H(+) = inosine(34) in tRNA + NH4(+)</text>
        <dbReference type="Rhea" id="RHEA:43168"/>
        <dbReference type="Rhea" id="RHEA-COMP:10373"/>
        <dbReference type="Rhea" id="RHEA-COMP:10374"/>
        <dbReference type="ChEBI" id="CHEBI:15377"/>
        <dbReference type="ChEBI" id="CHEBI:15378"/>
        <dbReference type="ChEBI" id="CHEBI:28938"/>
        <dbReference type="ChEBI" id="CHEBI:74411"/>
        <dbReference type="ChEBI" id="CHEBI:82852"/>
        <dbReference type="EC" id="3.5.4.33"/>
    </reaction>
</comment>
<proteinExistence type="inferred from homology"/>
<organism evidence="10 11">
    <name type="scientific">Globicatella sulfidifaciens DSM 15739</name>
    <dbReference type="NCBI Taxonomy" id="1121925"/>
    <lineage>
        <taxon>Bacteria</taxon>
        <taxon>Bacillati</taxon>
        <taxon>Bacillota</taxon>
        <taxon>Bacilli</taxon>
        <taxon>Lactobacillales</taxon>
        <taxon>Aerococcaceae</taxon>
        <taxon>Globicatella</taxon>
    </lineage>
</organism>
<dbReference type="SUPFAM" id="SSF53927">
    <property type="entry name" value="Cytidine deaminase-like"/>
    <property type="match status" value="1"/>
</dbReference>
<evidence type="ECO:0000256" key="7">
    <source>
        <dbReference type="ARBA" id="ARBA00048045"/>
    </source>
</evidence>
<dbReference type="STRING" id="1121925.SAMN02746011_00291"/>
<dbReference type="HAMAP" id="MF_00972">
    <property type="entry name" value="tRNA_aden_deaminase"/>
    <property type="match status" value="1"/>
</dbReference>
<dbReference type="PROSITE" id="PS00903">
    <property type="entry name" value="CYT_DCMP_DEAMINASES_1"/>
    <property type="match status" value="1"/>
</dbReference>
<dbReference type="CDD" id="cd01285">
    <property type="entry name" value="nucleoside_deaminase"/>
    <property type="match status" value="1"/>
</dbReference>
<keyword evidence="4 8" id="KW-0479">Metal-binding</keyword>
<protein>
    <recommendedName>
        <fullName evidence="8">tRNA-specific adenosine deaminase</fullName>
        <ecNumber evidence="8">3.5.4.33</ecNumber>
    </recommendedName>
</protein>
<evidence type="ECO:0000256" key="6">
    <source>
        <dbReference type="ARBA" id="ARBA00022833"/>
    </source>
</evidence>
<dbReference type="OrthoDB" id="9802676at2"/>
<gene>
    <name evidence="8" type="primary">tadA</name>
    <name evidence="10" type="ORF">SAMN02746011_00291</name>
</gene>
<feature type="binding site" evidence="8">
    <location>
        <position position="93"/>
    </location>
    <ligand>
        <name>Zn(2+)</name>
        <dbReference type="ChEBI" id="CHEBI:29105"/>
        <note>catalytic</note>
    </ligand>
</feature>
<sequence length="165" mass="18336">MELTETQRLKHEKFMRIAIMEASLAEMQGEVPIGAIIVVDNKVVAKAHNLREISKRAIAHAELLAIDQANQILEKWRLEDATLYVTLEPCAMCAGAIILSRVKTVVYGARDPKAGSVGSVLNLLEEPRFNHEPEVISGILADECGAKLTNFFRNLRKKKKLSTKS</sequence>
<name>A0A1T4JQ90_9LACT</name>
<dbReference type="PANTHER" id="PTHR11079:SF202">
    <property type="entry name" value="TRNA-SPECIFIC ADENOSINE DEAMINASE"/>
    <property type="match status" value="1"/>
</dbReference>
<comment type="cofactor">
    <cofactor evidence="8">
        <name>Zn(2+)</name>
        <dbReference type="ChEBI" id="CHEBI:29105"/>
    </cofactor>
    <text evidence="8">Binds 1 zinc ion per subunit.</text>
</comment>
<evidence type="ECO:0000256" key="1">
    <source>
        <dbReference type="ARBA" id="ARBA00010669"/>
    </source>
</evidence>
<comment type="function">
    <text evidence="8">Catalyzes the deamination of adenosine to inosine at the wobble position 34 of tRNA(Arg2).</text>
</comment>
<dbReference type="AlphaFoldDB" id="A0A1T4JQ90"/>
<dbReference type="Pfam" id="PF14437">
    <property type="entry name" value="MafB19-deam"/>
    <property type="match status" value="1"/>
</dbReference>
<keyword evidence="3 8" id="KW-0819">tRNA processing</keyword>
<dbReference type="EMBL" id="FUWO01000002">
    <property type="protein sequence ID" value="SJZ32324.1"/>
    <property type="molecule type" value="Genomic_DNA"/>
</dbReference>
<dbReference type="InterPro" id="IPR058535">
    <property type="entry name" value="MafB19-deam"/>
</dbReference>
<evidence type="ECO:0000256" key="3">
    <source>
        <dbReference type="ARBA" id="ARBA00022694"/>
    </source>
</evidence>
<dbReference type="InterPro" id="IPR028883">
    <property type="entry name" value="tRNA_aden_deaminase"/>
</dbReference>
<feature type="binding site" evidence="8">
    <location>
        <position position="60"/>
    </location>
    <ligand>
        <name>Zn(2+)</name>
        <dbReference type="ChEBI" id="CHEBI:29105"/>
        <note>catalytic</note>
    </ligand>
</feature>
<evidence type="ECO:0000313" key="10">
    <source>
        <dbReference type="EMBL" id="SJZ32324.1"/>
    </source>
</evidence>
<accession>A0A1T4JQ90</accession>
<evidence type="ECO:0000256" key="5">
    <source>
        <dbReference type="ARBA" id="ARBA00022801"/>
    </source>
</evidence>
<dbReference type="GO" id="GO:0008270">
    <property type="term" value="F:zinc ion binding"/>
    <property type="evidence" value="ECO:0007669"/>
    <property type="project" value="UniProtKB-UniRule"/>
</dbReference>
<feature type="domain" description="CMP/dCMP-type deaminase" evidence="9">
    <location>
        <begin position="9"/>
        <end position="118"/>
    </location>
</feature>
<evidence type="ECO:0000256" key="8">
    <source>
        <dbReference type="HAMAP-Rule" id="MF_00972"/>
    </source>
</evidence>
<keyword evidence="11" id="KW-1185">Reference proteome</keyword>
<evidence type="ECO:0000256" key="4">
    <source>
        <dbReference type="ARBA" id="ARBA00022723"/>
    </source>
</evidence>
<dbReference type="EC" id="3.5.4.33" evidence="8"/>
<comment type="subunit">
    <text evidence="2 8">Homodimer.</text>
</comment>
<feature type="active site" description="Proton donor" evidence="8">
    <location>
        <position position="62"/>
    </location>
</feature>
<dbReference type="Gene3D" id="3.40.140.10">
    <property type="entry name" value="Cytidine Deaminase, domain 2"/>
    <property type="match status" value="1"/>
</dbReference>
<dbReference type="FunFam" id="3.40.140.10:FF:000005">
    <property type="entry name" value="tRNA-specific adenosine deaminase"/>
    <property type="match status" value="1"/>
</dbReference>
<dbReference type="NCBIfam" id="NF008113">
    <property type="entry name" value="PRK10860.1"/>
    <property type="match status" value="1"/>
</dbReference>
<dbReference type="RefSeq" id="WP_078755149.1">
    <property type="nucleotide sequence ID" value="NZ_FUWO01000002.1"/>
</dbReference>
<dbReference type="Proteomes" id="UP000189941">
    <property type="component" value="Unassembled WGS sequence"/>
</dbReference>
<evidence type="ECO:0000313" key="11">
    <source>
        <dbReference type="Proteomes" id="UP000189941"/>
    </source>
</evidence>
<dbReference type="PANTHER" id="PTHR11079">
    <property type="entry name" value="CYTOSINE DEAMINASE FAMILY MEMBER"/>
    <property type="match status" value="1"/>
</dbReference>
<keyword evidence="5 8" id="KW-0378">Hydrolase</keyword>
<evidence type="ECO:0000256" key="2">
    <source>
        <dbReference type="ARBA" id="ARBA00011738"/>
    </source>
</evidence>
<keyword evidence="6 8" id="KW-0862">Zinc</keyword>
<comment type="similarity">
    <text evidence="1">Belongs to the cytidine and deoxycytidylate deaminase family. ADAT2 subfamily.</text>
</comment>
<feature type="binding site" evidence="8">
    <location>
        <position position="90"/>
    </location>
    <ligand>
        <name>Zn(2+)</name>
        <dbReference type="ChEBI" id="CHEBI:29105"/>
        <note>catalytic</note>
    </ligand>
</feature>
<dbReference type="InterPro" id="IPR016192">
    <property type="entry name" value="APOBEC/CMP_deaminase_Zn-bd"/>
</dbReference>
<evidence type="ECO:0000259" key="9">
    <source>
        <dbReference type="PROSITE" id="PS51747"/>
    </source>
</evidence>
<dbReference type="GO" id="GO:0052717">
    <property type="term" value="F:tRNA-specific adenosine-34 deaminase activity"/>
    <property type="evidence" value="ECO:0007669"/>
    <property type="project" value="UniProtKB-UniRule"/>
</dbReference>
<dbReference type="GO" id="GO:0002100">
    <property type="term" value="P:tRNA wobble adenosine to inosine editing"/>
    <property type="evidence" value="ECO:0007669"/>
    <property type="project" value="UniProtKB-UniRule"/>
</dbReference>
<dbReference type="InterPro" id="IPR002125">
    <property type="entry name" value="CMP_dCMP_dom"/>
</dbReference>